<comment type="function">
    <text evidence="1">Essential component of the TIM23 complex, a complex that mediates the translocation of transit peptide-containing proteins across the mitochondrial inner membrane.</text>
</comment>
<proteinExistence type="inferred from homology"/>
<dbReference type="PROSITE" id="PS50969">
    <property type="entry name" value="FCP1"/>
    <property type="match status" value="1"/>
</dbReference>
<name>A0A176W3S3_MARPO</name>
<gene>
    <name evidence="4" type="ORF">AXG93_4009s1120</name>
</gene>
<accession>A0A176W3S3</accession>
<dbReference type="InterPro" id="IPR036412">
    <property type="entry name" value="HAD-like_sf"/>
</dbReference>
<feature type="compositionally biased region" description="Polar residues" evidence="2">
    <location>
        <begin position="65"/>
        <end position="88"/>
    </location>
</feature>
<keyword evidence="5" id="KW-1185">Reference proteome</keyword>
<dbReference type="SMART" id="SM00577">
    <property type="entry name" value="CPDc"/>
    <property type="match status" value="1"/>
</dbReference>
<evidence type="ECO:0000256" key="2">
    <source>
        <dbReference type="SAM" id="MobiDB-lite"/>
    </source>
</evidence>
<comment type="similarity">
    <text evidence="1">Belongs to the TIM50 family.</text>
</comment>
<organism evidence="4 5">
    <name type="scientific">Marchantia polymorpha subsp. ruderalis</name>
    <dbReference type="NCBI Taxonomy" id="1480154"/>
    <lineage>
        <taxon>Eukaryota</taxon>
        <taxon>Viridiplantae</taxon>
        <taxon>Streptophyta</taxon>
        <taxon>Embryophyta</taxon>
        <taxon>Marchantiophyta</taxon>
        <taxon>Marchantiopsida</taxon>
        <taxon>Marchantiidae</taxon>
        <taxon>Marchantiales</taxon>
        <taxon>Marchantiaceae</taxon>
        <taxon>Marchantia</taxon>
    </lineage>
</organism>
<feature type="region of interest" description="Disordered" evidence="2">
    <location>
        <begin position="52"/>
        <end position="102"/>
    </location>
</feature>
<keyword evidence="1" id="KW-0813">Transport</keyword>
<dbReference type="PANTHER" id="PTHR12210">
    <property type="entry name" value="DULLARD PROTEIN PHOSPHATASE"/>
    <property type="match status" value="1"/>
</dbReference>
<evidence type="ECO:0000256" key="1">
    <source>
        <dbReference type="RuleBase" id="RU365079"/>
    </source>
</evidence>
<dbReference type="GO" id="GO:0015031">
    <property type="term" value="P:protein transport"/>
    <property type="evidence" value="ECO:0007669"/>
    <property type="project" value="UniProtKB-KW"/>
</dbReference>
<evidence type="ECO:0000313" key="4">
    <source>
        <dbReference type="EMBL" id="OAE27182.1"/>
    </source>
</evidence>
<dbReference type="AlphaFoldDB" id="A0A176W3S3"/>
<comment type="subunit">
    <text evidence="1">Component of the TIM23 complex.</text>
</comment>
<dbReference type="SUPFAM" id="SSF56784">
    <property type="entry name" value="HAD-like"/>
    <property type="match status" value="1"/>
</dbReference>
<dbReference type="Proteomes" id="UP000077202">
    <property type="component" value="Unassembled WGS sequence"/>
</dbReference>
<evidence type="ECO:0000313" key="5">
    <source>
        <dbReference type="Proteomes" id="UP000077202"/>
    </source>
</evidence>
<keyword evidence="1" id="KW-0653">Protein transport</keyword>
<protein>
    <recommendedName>
        <fullName evidence="1">Mitochondrial import inner membrane translocase subunit TIM50</fullName>
    </recommendedName>
</protein>
<dbReference type="InterPro" id="IPR004274">
    <property type="entry name" value="FCP1_dom"/>
</dbReference>
<keyword evidence="1" id="KW-0811">Translocation</keyword>
<keyword evidence="1" id="KW-0496">Mitochondrion</keyword>
<reference evidence="4" key="1">
    <citation type="submission" date="2016-03" db="EMBL/GenBank/DDBJ databases">
        <title>Mechanisms controlling the formation of the plant cell surface in tip-growing cells are functionally conserved among land plants.</title>
        <authorList>
            <person name="Honkanen S."/>
            <person name="Jones V.A."/>
            <person name="Morieri G."/>
            <person name="Champion C."/>
            <person name="Hetherington A.J."/>
            <person name="Kelly S."/>
            <person name="Saint-Marcoux D."/>
            <person name="Proust H."/>
            <person name="Prescott H."/>
            <person name="Dolan L."/>
        </authorList>
    </citation>
    <scope>NUCLEOTIDE SEQUENCE [LARGE SCALE GENOMIC DNA]</scope>
    <source>
        <tissue evidence="4">Whole gametophyte</tissue>
    </source>
</reference>
<comment type="caution">
    <text evidence="4">The sequence shown here is derived from an EMBL/GenBank/DDBJ whole genome shotgun (WGS) entry which is preliminary data.</text>
</comment>
<dbReference type="Pfam" id="PF03031">
    <property type="entry name" value="NIF"/>
    <property type="match status" value="1"/>
</dbReference>
<dbReference type="EMBL" id="LVLJ01001965">
    <property type="protein sequence ID" value="OAE27182.1"/>
    <property type="molecule type" value="Genomic_DNA"/>
</dbReference>
<sequence length="351" mass="40156">MQISYATSLRFRWVLQPNALRLLTFDRLLLEDFIVMFPQERRLSQSWEMTRIEEHQESGPGRSASVGSTRASSPGEQGTIDTPSTYDSDGQVEEDRPPPPAYITLPVSPLKRRLVILDMNGLLCHINHNKWFRTNNVVPHGKLGAHKSWVARPHLCEFLREVTQVVDLAIWTSRTESNLARLLQQMSAYLPENFSETIWQLLDQSYCYPLPQADANYPLWLKPLNIIEEMSDHKVANCLLVDDSPLKNAMNHPHNAIHPPTFSPLKQDDDYLSTYLLPFLKKFARSPQPVTHFVRSNWPESSDVFRLLANYWGKNLPSILFSQVRDQAEVEKLRQQVLAEGDMAAAAAAEL</sequence>
<feature type="domain" description="FCP1 homology" evidence="3">
    <location>
        <begin position="108"/>
        <end position="283"/>
    </location>
</feature>
<dbReference type="GO" id="GO:0005744">
    <property type="term" value="C:TIM23 mitochondrial import inner membrane translocase complex"/>
    <property type="evidence" value="ECO:0007669"/>
    <property type="project" value="UniProtKB-UniRule"/>
</dbReference>
<dbReference type="InterPro" id="IPR023214">
    <property type="entry name" value="HAD_sf"/>
</dbReference>
<dbReference type="InterPro" id="IPR050365">
    <property type="entry name" value="TIM50"/>
</dbReference>
<comment type="subcellular location">
    <subcellularLocation>
        <location evidence="1">Mitochondrion inner membrane</location>
        <topology evidence="1">Single-pass membrane protein</topology>
    </subcellularLocation>
</comment>
<keyword evidence="1" id="KW-0809">Transit peptide</keyword>
<dbReference type="Gene3D" id="3.40.50.1000">
    <property type="entry name" value="HAD superfamily/HAD-like"/>
    <property type="match status" value="1"/>
</dbReference>
<evidence type="ECO:0000259" key="3">
    <source>
        <dbReference type="PROSITE" id="PS50969"/>
    </source>
</evidence>